<dbReference type="InParanoid" id="A0A672ZW59"/>
<keyword evidence="3 12" id="KW-0808">Transferase</keyword>
<dbReference type="GO" id="GO:0106050">
    <property type="term" value="F:tRNA 2'-O-methyltransferase activity"/>
    <property type="evidence" value="ECO:0007669"/>
    <property type="project" value="UniProtKB-UniRule"/>
</dbReference>
<evidence type="ECO:0000256" key="1">
    <source>
        <dbReference type="ARBA" id="ARBA00005265"/>
    </source>
</evidence>
<evidence type="ECO:0000259" key="14">
    <source>
        <dbReference type="PROSITE" id="PS51800"/>
    </source>
</evidence>
<gene>
    <name evidence="15" type="primary">trmt13</name>
</gene>
<accession>A0A672ZW59</accession>
<dbReference type="InterPro" id="IPR022776">
    <property type="entry name" value="TRM13/UPF0224_CHHC_Znf_dom"/>
</dbReference>
<dbReference type="Proteomes" id="UP000472271">
    <property type="component" value="Chromosome 4"/>
</dbReference>
<reference evidence="15" key="1">
    <citation type="submission" date="2019-06" db="EMBL/GenBank/DDBJ databases">
        <authorList>
            <consortium name="Wellcome Sanger Institute Data Sharing"/>
        </authorList>
    </citation>
    <scope>NUCLEOTIDE SEQUENCE [LARGE SCALE GENOMIC DNA]</scope>
</reference>
<evidence type="ECO:0000256" key="8">
    <source>
        <dbReference type="ARBA" id="ARBA00022833"/>
    </source>
</evidence>
<comment type="catalytic activity">
    <reaction evidence="11 12">
        <text>adenosine(4) in tRNA(His) + S-adenosyl-L-methionine = 2'-O-methyladenosine(4) in tRNA(His) + S-adenosyl-L-homocysteine + H(+)</text>
        <dbReference type="Rhea" id="RHEA:43196"/>
        <dbReference type="Rhea" id="RHEA-COMP:10401"/>
        <dbReference type="Rhea" id="RHEA-COMP:10402"/>
        <dbReference type="ChEBI" id="CHEBI:15378"/>
        <dbReference type="ChEBI" id="CHEBI:57856"/>
        <dbReference type="ChEBI" id="CHEBI:59789"/>
        <dbReference type="ChEBI" id="CHEBI:74411"/>
        <dbReference type="ChEBI" id="CHEBI:74477"/>
        <dbReference type="EC" id="2.1.1.225"/>
    </reaction>
</comment>
<evidence type="ECO:0000256" key="13">
    <source>
        <dbReference type="SAM" id="MobiDB-lite"/>
    </source>
</evidence>
<evidence type="ECO:0000256" key="2">
    <source>
        <dbReference type="ARBA" id="ARBA00022603"/>
    </source>
</evidence>
<feature type="domain" description="CHHC U11-48K-type" evidence="14">
    <location>
        <begin position="44"/>
        <end position="71"/>
    </location>
</feature>
<dbReference type="PANTHER" id="PTHR12998">
    <property type="entry name" value="TRNA:M(4)X MODIFICATION ENZYME TRM13 HOMOLOG"/>
    <property type="match status" value="1"/>
</dbReference>
<evidence type="ECO:0000313" key="15">
    <source>
        <dbReference type="Ensembl" id="ENSSORP00005021234.1"/>
    </source>
</evidence>
<proteinExistence type="inferred from homology"/>
<feature type="compositionally biased region" description="Basic and acidic residues" evidence="13">
    <location>
        <begin position="457"/>
        <end position="466"/>
    </location>
</feature>
<dbReference type="PANTHER" id="PTHR12998:SF0">
    <property type="entry name" value="TRNA:M(4)X MODIFICATION ENZYME TRM13 HOMOLOG"/>
    <property type="match status" value="1"/>
</dbReference>
<evidence type="ECO:0000256" key="12">
    <source>
        <dbReference type="RuleBase" id="RU367103"/>
    </source>
</evidence>
<dbReference type="PROSITE" id="PS51800">
    <property type="entry name" value="ZF_CHHC_U11_48K"/>
    <property type="match status" value="1"/>
</dbReference>
<comment type="catalytic activity">
    <reaction evidence="9 12">
        <text>cytidine(4) in tRNA(Pro) + S-adenosyl-L-methionine = 2'-O-methylcytidine(4) in tRNA(Pro) + S-adenosyl-L-homocysteine + H(+)</text>
        <dbReference type="Rhea" id="RHEA:32767"/>
        <dbReference type="Rhea" id="RHEA-COMP:10397"/>
        <dbReference type="Rhea" id="RHEA-COMP:10398"/>
        <dbReference type="ChEBI" id="CHEBI:15378"/>
        <dbReference type="ChEBI" id="CHEBI:57856"/>
        <dbReference type="ChEBI" id="CHEBI:59789"/>
        <dbReference type="ChEBI" id="CHEBI:74495"/>
        <dbReference type="ChEBI" id="CHEBI:82748"/>
        <dbReference type="EC" id="2.1.1.225"/>
    </reaction>
</comment>
<evidence type="ECO:0000313" key="16">
    <source>
        <dbReference type="Proteomes" id="UP000472271"/>
    </source>
</evidence>
<keyword evidence="7 12" id="KW-0863">Zinc-finger</keyword>
<feature type="region of interest" description="Disordered" evidence="13">
    <location>
        <begin position="355"/>
        <end position="387"/>
    </location>
</feature>
<keyword evidence="2 12" id="KW-0489">Methyltransferase</keyword>
<feature type="compositionally biased region" description="Low complexity" evidence="13">
    <location>
        <begin position="445"/>
        <end position="456"/>
    </location>
</feature>
<dbReference type="InterPro" id="IPR039044">
    <property type="entry name" value="Trm13"/>
</dbReference>
<comment type="catalytic activity">
    <reaction evidence="10 12">
        <text>cytidine(4) in tRNA(Gly)(GCC) + S-adenosyl-L-methionine = 2'-O-methylcytidine(4) in tRNA(Gly)(GCC) + S-adenosyl-L-homocysteine + H(+)</text>
        <dbReference type="Rhea" id="RHEA:43192"/>
        <dbReference type="Rhea" id="RHEA-COMP:10399"/>
        <dbReference type="Rhea" id="RHEA-COMP:10400"/>
        <dbReference type="ChEBI" id="CHEBI:15378"/>
        <dbReference type="ChEBI" id="CHEBI:57856"/>
        <dbReference type="ChEBI" id="CHEBI:59789"/>
        <dbReference type="ChEBI" id="CHEBI:74495"/>
        <dbReference type="ChEBI" id="CHEBI:82748"/>
        <dbReference type="EC" id="2.1.1.225"/>
    </reaction>
</comment>
<evidence type="ECO:0000256" key="6">
    <source>
        <dbReference type="ARBA" id="ARBA00022723"/>
    </source>
</evidence>
<evidence type="ECO:0000256" key="5">
    <source>
        <dbReference type="ARBA" id="ARBA00022694"/>
    </source>
</evidence>
<evidence type="ECO:0000256" key="3">
    <source>
        <dbReference type="ARBA" id="ARBA00022679"/>
    </source>
</evidence>
<evidence type="ECO:0000256" key="7">
    <source>
        <dbReference type="ARBA" id="ARBA00022771"/>
    </source>
</evidence>
<keyword evidence="8 12" id="KW-0862">Zinc</keyword>
<reference evidence="15" key="2">
    <citation type="submission" date="2025-08" db="UniProtKB">
        <authorList>
            <consortium name="Ensembl"/>
        </authorList>
    </citation>
    <scope>IDENTIFICATION</scope>
</reference>
<dbReference type="GO" id="GO:0008270">
    <property type="term" value="F:zinc ion binding"/>
    <property type="evidence" value="ECO:0007669"/>
    <property type="project" value="UniProtKB-KW"/>
</dbReference>
<evidence type="ECO:0000256" key="4">
    <source>
        <dbReference type="ARBA" id="ARBA00022691"/>
    </source>
</evidence>
<comment type="similarity">
    <text evidence="1 12">Belongs to the methyltransferase TRM13 family.</text>
</comment>
<keyword evidence="4 12" id="KW-0949">S-adenosyl-L-methionine</keyword>
<organism evidence="15 16">
    <name type="scientific">Sphaeramia orbicularis</name>
    <name type="common">orbiculate cardinalfish</name>
    <dbReference type="NCBI Taxonomy" id="375764"/>
    <lineage>
        <taxon>Eukaryota</taxon>
        <taxon>Metazoa</taxon>
        <taxon>Chordata</taxon>
        <taxon>Craniata</taxon>
        <taxon>Vertebrata</taxon>
        <taxon>Euteleostomi</taxon>
        <taxon>Actinopterygii</taxon>
        <taxon>Neopterygii</taxon>
        <taxon>Teleostei</taxon>
        <taxon>Neoteleostei</taxon>
        <taxon>Acanthomorphata</taxon>
        <taxon>Gobiaria</taxon>
        <taxon>Kurtiformes</taxon>
        <taxon>Apogonoidei</taxon>
        <taxon>Apogonidae</taxon>
        <taxon>Apogoninae</taxon>
        <taxon>Sphaeramia</taxon>
    </lineage>
</organism>
<keyword evidence="16" id="KW-1185">Reference proteome</keyword>
<feature type="compositionally biased region" description="Acidic residues" evidence="13">
    <location>
        <begin position="375"/>
        <end position="386"/>
    </location>
</feature>
<reference evidence="15" key="3">
    <citation type="submission" date="2025-09" db="UniProtKB">
        <authorList>
            <consortium name="Ensembl"/>
        </authorList>
    </citation>
    <scope>IDENTIFICATION</scope>
</reference>
<keyword evidence="5 12" id="KW-0819">tRNA processing</keyword>
<dbReference type="FunCoup" id="A0A672ZW59">
    <property type="interactions" value="949"/>
</dbReference>
<dbReference type="GO" id="GO:0030488">
    <property type="term" value="P:tRNA methylation"/>
    <property type="evidence" value="ECO:0007669"/>
    <property type="project" value="InterPro"/>
</dbReference>
<dbReference type="EC" id="2.1.1.225" evidence="12"/>
<dbReference type="InterPro" id="IPR007871">
    <property type="entry name" value="Methyltransferase_TRM13"/>
</dbReference>
<dbReference type="AlphaFoldDB" id="A0A672ZW59"/>
<keyword evidence="6 12" id="KW-0479">Metal-binding</keyword>
<dbReference type="Pfam" id="PF05253">
    <property type="entry name" value="zf-U11-48K"/>
    <property type="match status" value="1"/>
</dbReference>
<dbReference type="Ensembl" id="ENSSORT00005021871.1">
    <property type="protein sequence ID" value="ENSSORP00005021234.1"/>
    <property type="gene ID" value="ENSSORG00005010370.1"/>
</dbReference>
<sequence length="466" mass="51243">MAAPWPGRCEFFVQKKNRFCKMVVGRGRRFCGEHGAMEEDGGRRIVCPLDPKHTVCADKLEKHLKKCNSREKSKPVYYVEDQNAGSADEDDTVEPVCLSNHSRTELMSLLDKLKTAVQGLQCDLDESVLSHSVLQEELDNPKNGDSAHKHLKQESSILGHLEALGLLGGGRCFVEFGAGRGKLSHWVHEALKTRTNLQLLLVERSSTRFKVDGKHVDAAAQFERVQVDIQHLDLSKVPLLQQKNLPVVGVGKHVCGAATDLALRCLLEKPGGTGPTEPAQKRLKTSDPAPDLDPSRPGPGPSCGAGPSVLGLAVALCCHHRCQWRHYVGKRWFRQRGLGPAQFMAFTRMSSWATCGTRPANQDAPPQDPTNQNEGDGEEHEPAEETDTVKGFLSASEREHVGRLCKLLIDSGRLDYLKDKGFDGRLRRYVSADVTLENVLLTAVPSPDLSPDLSPDPSHDQSSELN</sequence>
<evidence type="ECO:0000256" key="11">
    <source>
        <dbReference type="ARBA" id="ARBA00049393"/>
    </source>
</evidence>
<name>A0A672ZW59_9TELE</name>
<comment type="function">
    <text evidence="12">tRNA methylase which 2'-O-methylates cytidine(4) in tRNA(Pro) and tRNA(Gly)(GCC), and adenosine(4) in tRNA(His).</text>
</comment>
<dbReference type="InterPro" id="IPR021721">
    <property type="entry name" value="Znf_CCCH-type_TRM13"/>
</dbReference>
<feature type="region of interest" description="Disordered" evidence="13">
    <location>
        <begin position="444"/>
        <end position="466"/>
    </location>
</feature>
<dbReference type="Pfam" id="PF11722">
    <property type="entry name" value="zf-TRM13_CCCH"/>
    <property type="match status" value="1"/>
</dbReference>
<dbReference type="Pfam" id="PF05206">
    <property type="entry name" value="TRM13"/>
    <property type="match status" value="1"/>
</dbReference>
<evidence type="ECO:0000256" key="10">
    <source>
        <dbReference type="ARBA" id="ARBA00048635"/>
    </source>
</evidence>
<protein>
    <recommendedName>
        <fullName evidence="12">tRNA:m(4)X modification enzyme TRM13</fullName>
        <ecNumber evidence="12">2.1.1.225</ecNumber>
    </recommendedName>
</protein>
<feature type="region of interest" description="Disordered" evidence="13">
    <location>
        <begin position="272"/>
        <end position="302"/>
    </location>
</feature>
<evidence type="ECO:0000256" key="9">
    <source>
        <dbReference type="ARBA" id="ARBA00048165"/>
    </source>
</evidence>